<comment type="caution">
    <text evidence="7">The sequence shown here is derived from an EMBL/GenBank/DDBJ whole genome shotgun (WGS) entry which is preliminary data.</text>
</comment>
<comment type="cofactor">
    <cofactor evidence="1">
        <name>FAD</name>
        <dbReference type="ChEBI" id="CHEBI:57692"/>
    </cofactor>
</comment>
<evidence type="ECO:0000313" key="8">
    <source>
        <dbReference type="Proteomes" id="UP000054937"/>
    </source>
</evidence>
<dbReference type="OrthoDB" id="288395at2759"/>
<accession>A0A0V0QAS0</accession>
<keyword evidence="4" id="KW-0274">FAD</keyword>
<dbReference type="InParanoid" id="A0A0V0QAS0"/>
<dbReference type="PANTHER" id="PTHR10961:SF7">
    <property type="entry name" value="FAD DEPENDENT OXIDOREDUCTASE DOMAIN-CONTAINING PROTEIN"/>
    <property type="match status" value="1"/>
</dbReference>
<dbReference type="InterPro" id="IPR045170">
    <property type="entry name" value="MTOX"/>
</dbReference>
<reference evidence="7 8" key="1">
    <citation type="journal article" date="2015" name="Sci. Rep.">
        <title>Genome of the facultative scuticociliatosis pathogen Pseudocohnilembus persalinus provides insight into its virulence through horizontal gene transfer.</title>
        <authorList>
            <person name="Xiong J."/>
            <person name="Wang G."/>
            <person name="Cheng J."/>
            <person name="Tian M."/>
            <person name="Pan X."/>
            <person name="Warren A."/>
            <person name="Jiang C."/>
            <person name="Yuan D."/>
            <person name="Miao W."/>
        </authorList>
    </citation>
    <scope>NUCLEOTIDE SEQUENCE [LARGE SCALE GENOMIC DNA]</scope>
    <source>
        <strain evidence="7">36N120E</strain>
    </source>
</reference>
<keyword evidence="8" id="KW-1185">Reference proteome</keyword>
<dbReference type="OMA" id="WPMLWAH"/>
<keyword evidence="5" id="KW-0560">Oxidoreductase</keyword>
<dbReference type="GO" id="GO:0050660">
    <property type="term" value="F:flavin adenine dinucleotide binding"/>
    <property type="evidence" value="ECO:0007669"/>
    <property type="project" value="InterPro"/>
</dbReference>
<evidence type="ECO:0000256" key="1">
    <source>
        <dbReference type="ARBA" id="ARBA00001974"/>
    </source>
</evidence>
<dbReference type="Gene3D" id="3.50.50.60">
    <property type="entry name" value="FAD/NAD(P)-binding domain"/>
    <property type="match status" value="1"/>
</dbReference>
<evidence type="ECO:0000256" key="5">
    <source>
        <dbReference type="ARBA" id="ARBA00023002"/>
    </source>
</evidence>
<evidence type="ECO:0000256" key="2">
    <source>
        <dbReference type="ARBA" id="ARBA00010989"/>
    </source>
</evidence>
<dbReference type="Pfam" id="PF01266">
    <property type="entry name" value="DAO"/>
    <property type="match status" value="1"/>
</dbReference>
<dbReference type="InterPro" id="IPR006076">
    <property type="entry name" value="FAD-dep_OxRdtase"/>
</dbReference>
<sequence length="385" mass="44690">MEVEQSRVYDLIISGSGVYGASCFYHASRAGKSVLLLEKSKAINSEQSSYGESRITRQNVFEGQIYPQLAQKSQKIISEIEKQIGQQLQYFNGGLYIGPEKGNVIKNILDNEHRCPKKLKRFKPKEIEKNFPQFHIDQDVLGVLEETAGYIYNEEVVKSLIDLGLQEENARFREECSYLGFEQKKDYICVYTSSGIYKCKKLILANGIEMVNILQEFGVPIKIQKNQAAWLDLRDDMYKPDKLPIFYYDYAPDKQLYGFPNLGSGVKIGIHLRGDEYNDHRKANFQYDDDLLQELKRLYMKVFQIDDVKINYIRTCYYTMIQDEQFVVDFHPHNKNVVLLSCCSGHGFKYGAQIGLDAFNMTQTNQIPYQEFSIQRFQFLNQARL</sequence>
<evidence type="ECO:0000256" key="3">
    <source>
        <dbReference type="ARBA" id="ARBA00022630"/>
    </source>
</evidence>
<gene>
    <name evidence="7" type="ORF">PPERSA_03948</name>
</gene>
<dbReference type="EMBL" id="LDAU01000217">
    <property type="protein sequence ID" value="KRW99242.1"/>
    <property type="molecule type" value="Genomic_DNA"/>
</dbReference>
<organism evidence="7 8">
    <name type="scientific">Pseudocohnilembus persalinus</name>
    <name type="common">Ciliate</name>
    <dbReference type="NCBI Taxonomy" id="266149"/>
    <lineage>
        <taxon>Eukaryota</taxon>
        <taxon>Sar</taxon>
        <taxon>Alveolata</taxon>
        <taxon>Ciliophora</taxon>
        <taxon>Intramacronucleata</taxon>
        <taxon>Oligohymenophorea</taxon>
        <taxon>Scuticociliatia</taxon>
        <taxon>Philasterida</taxon>
        <taxon>Pseudocohnilembidae</taxon>
        <taxon>Pseudocohnilembus</taxon>
    </lineage>
</organism>
<proteinExistence type="inferred from homology"/>
<dbReference type="GO" id="GO:0008115">
    <property type="term" value="F:sarcosine oxidase activity"/>
    <property type="evidence" value="ECO:0007669"/>
    <property type="project" value="TreeGrafter"/>
</dbReference>
<keyword evidence="3" id="KW-0285">Flavoprotein</keyword>
<dbReference type="SUPFAM" id="SSF54373">
    <property type="entry name" value="FAD-linked reductases, C-terminal domain"/>
    <property type="match status" value="1"/>
</dbReference>
<dbReference type="SUPFAM" id="SSF51905">
    <property type="entry name" value="FAD/NAD(P)-binding domain"/>
    <property type="match status" value="1"/>
</dbReference>
<dbReference type="Proteomes" id="UP000054937">
    <property type="component" value="Unassembled WGS sequence"/>
</dbReference>
<dbReference type="PANTHER" id="PTHR10961">
    <property type="entry name" value="PEROXISOMAL SARCOSINE OXIDASE"/>
    <property type="match status" value="1"/>
</dbReference>
<dbReference type="AlphaFoldDB" id="A0A0V0QAS0"/>
<comment type="similarity">
    <text evidence="2">Belongs to the MSOX/MTOX family.</text>
</comment>
<dbReference type="InterPro" id="IPR036188">
    <property type="entry name" value="FAD/NAD-bd_sf"/>
</dbReference>
<feature type="domain" description="FAD dependent oxidoreductase" evidence="6">
    <location>
        <begin position="10"/>
        <end position="355"/>
    </location>
</feature>
<evidence type="ECO:0000313" key="7">
    <source>
        <dbReference type="EMBL" id="KRW99242.1"/>
    </source>
</evidence>
<dbReference type="NCBIfam" id="NF008425">
    <property type="entry name" value="PRK11259.1"/>
    <property type="match status" value="1"/>
</dbReference>
<dbReference type="Gene3D" id="3.30.9.10">
    <property type="entry name" value="D-Amino Acid Oxidase, subunit A, domain 2"/>
    <property type="match status" value="1"/>
</dbReference>
<protein>
    <recommendedName>
        <fullName evidence="6">FAD dependent oxidoreductase domain-containing protein</fullName>
    </recommendedName>
</protein>
<evidence type="ECO:0000259" key="6">
    <source>
        <dbReference type="Pfam" id="PF01266"/>
    </source>
</evidence>
<name>A0A0V0QAS0_PSEPJ</name>
<evidence type="ECO:0000256" key="4">
    <source>
        <dbReference type="ARBA" id="ARBA00022827"/>
    </source>
</evidence>